<feature type="chain" id="PRO_5029507089" evidence="1">
    <location>
        <begin position="26"/>
        <end position="87"/>
    </location>
</feature>
<protein>
    <submittedName>
        <fullName evidence="2">Uncharacterized protein</fullName>
    </submittedName>
</protein>
<reference evidence="2 3" key="1">
    <citation type="journal article" date="2019" name="Emerg. Microbes Infect.">
        <title>Comprehensive subspecies identification of 175 nontuberculous mycobacteria species based on 7547 genomic profiles.</title>
        <authorList>
            <person name="Matsumoto Y."/>
            <person name="Kinjo T."/>
            <person name="Motooka D."/>
            <person name="Nabeya D."/>
            <person name="Jung N."/>
            <person name="Uechi K."/>
            <person name="Horii T."/>
            <person name="Iida T."/>
            <person name="Fujita J."/>
            <person name="Nakamura S."/>
        </authorList>
    </citation>
    <scope>NUCLEOTIDE SEQUENCE [LARGE SCALE GENOMIC DNA]</scope>
    <source>
        <strain evidence="2 3">JCM 16367</strain>
    </source>
</reference>
<feature type="signal peptide" evidence="1">
    <location>
        <begin position="1"/>
        <end position="25"/>
    </location>
</feature>
<evidence type="ECO:0000313" key="2">
    <source>
        <dbReference type="EMBL" id="BBY07983.1"/>
    </source>
</evidence>
<gene>
    <name evidence="2" type="ORF">MNVI_33010</name>
</gene>
<name>A0A7I7PHA6_9MYCO</name>
<dbReference type="Proteomes" id="UP000466894">
    <property type="component" value="Chromosome"/>
</dbReference>
<sequence length="87" mass="9231">MNKRLMLGALLAAVAISVAPGTAIAEPATPSCMWDAENGSCIQMPGNDFHHFTRCTRSEQDTVLGKVSCLEDPVNDIVNSLLDKGQG</sequence>
<dbReference type="AlphaFoldDB" id="A0A7I7PHA6"/>
<keyword evidence="1" id="KW-0732">Signal</keyword>
<accession>A0A7I7PHA6</accession>
<organism evidence="2 3">
    <name type="scientific">Mycobacterium noviomagense</name>
    <dbReference type="NCBI Taxonomy" id="459858"/>
    <lineage>
        <taxon>Bacteria</taxon>
        <taxon>Bacillati</taxon>
        <taxon>Actinomycetota</taxon>
        <taxon>Actinomycetes</taxon>
        <taxon>Mycobacteriales</taxon>
        <taxon>Mycobacteriaceae</taxon>
        <taxon>Mycobacterium</taxon>
    </lineage>
</organism>
<evidence type="ECO:0000313" key="3">
    <source>
        <dbReference type="Proteomes" id="UP000466894"/>
    </source>
</evidence>
<dbReference type="KEGG" id="mnv:MNVI_33010"/>
<evidence type="ECO:0000256" key="1">
    <source>
        <dbReference type="SAM" id="SignalP"/>
    </source>
</evidence>
<dbReference type="RefSeq" id="WP_139798005.1">
    <property type="nucleotide sequence ID" value="NZ_AP022583.1"/>
</dbReference>
<dbReference type="EMBL" id="AP022583">
    <property type="protein sequence ID" value="BBY07983.1"/>
    <property type="molecule type" value="Genomic_DNA"/>
</dbReference>
<proteinExistence type="predicted"/>